<feature type="binding site" evidence="8">
    <location>
        <position position="126"/>
    </location>
    <ligand>
        <name>UDP-N-acetyl-alpha-D-muramoyl-L-alanyl-D-glutamate</name>
        <dbReference type="ChEBI" id="CHEBI:83900"/>
    </ligand>
</feature>
<keyword evidence="8" id="KW-0547">Nucleotide-binding</keyword>
<comment type="subcellular location">
    <subcellularLocation>
        <location evidence="8 9">Cytoplasm</location>
    </subcellularLocation>
</comment>
<keyword evidence="8" id="KW-0963">Cytoplasm</keyword>
<dbReference type="GO" id="GO:0005524">
    <property type="term" value="F:ATP binding"/>
    <property type="evidence" value="ECO:0007669"/>
    <property type="project" value="UniProtKB-UniRule"/>
</dbReference>
<evidence type="ECO:0000256" key="5">
    <source>
        <dbReference type="ARBA" id="ARBA00022984"/>
    </source>
</evidence>
<feature type="binding site" evidence="8">
    <location>
        <position position="8"/>
    </location>
    <ligand>
        <name>UDP-N-acetyl-alpha-D-muramoyl-L-alanyl-D-glutamate</name>
        <dbReference type="ChEBI" id="CHEBI:83900"/>
    </ligand>
</feature>
<dbReference type="InterPro" id="IPR036615">
    <property type="entry name" value="Mur_ligase_C_dom_sf"/>
</dbReference>
<dbReference type="Pfam" id="PF02875">
    <property type="entry name" value="Mur_ligase_C"/>
    <property type="match status" value="1"/>
</dbReference>
<feature type="modified residue" description="N6-carboxylysine" evidence="8">
    <location>
        <position position="194"/>
    </location>
</feature>
<dbReference type="SUPFAM" id="SSF53244">
    <property type="entry name" value="MurD-like peptide ligases, peptide-binding domain"/>
    <property type="match status" value="1"/>
</dbReference>
<dbReference type="EMBL" id="DVMT01000021">
    <property type="protein sequence ID" value="HIU40077.1"/>
    <property type="molecule type" value="Genomic_DNA"/>
</dbReference>
<feature type="binding site" evidence="8">
    <location>
        <begin position="85"/>
        <end position="91"/>
    </location>
    <ligand>
        <name>ATP</name>
        <dbReference type="ChEBI" id="CHEBI:30616"/>
    </ligand>
</feature>
<keyword evidence="8 13" id="KW-0436">Ligase</keyword>
<dbReference type="EC" id="6.3.2.-" evidence="8"/>
<feature type="domain" description="Mur ligase central" evidence="12">
    <location>
        <begin position="83"/>
        <end position="280"/>
    </location>
</feature>
<dbReference type="NCBIfam" id="TIGR01085">
    <property type="entry name" value="murE"/>
    <property type="match status" value="1"/>
</dbReference>
<keyword evidence="4 8" id="KW-0133">Cell shape</keyword>
<evidence type="ECO:0000256" key="3">
    <source>
        <dbReference type="ARBA" id="ARBA00022618"/>
    </source>
</evidence>
<gene>
    <name evidence="8" type="primary">murE</name>
    <name evidence="13" type="ORF">IAB68_02100</name>
</gene>
<sequence>MINIKTDSRKVKKGDIFVALRGIVGDGHDYIPMAIKNGASKIIAEEGSYSVPYEIVNDTREYLNNYLSSNYNKYLEEMHIIGITGTNGKTTTAYLIYDALKKFDKKCCYIGTIGFYMDKKVENLPNTTPEVTEIYDMLINAYENGYRYAVIEASSEGLLHRRLENVPFEYAVFTNLTQDHLNIHKTMENYAKCKQKLFNSIKEGGKAIINYDDPNKETFMLSYNTNITYGFTGGDYRVTDYQMSILGSNFTFINDDVKQNIKVPLIGKYNIYNVLVTIIILKELGFNYSDISDVLLYIQSPPGRMDMVEYKNNRIIIDYAHTPDAILNIISTVKEVCDGHIYTVFGCTGDRDRTKRPIMTKIVTDLCDRVIITEDDIHNEDPNQIVDDMLKGITNTNYEIELDRKKAIIKGINLLDVNDALLILGKGHEEVMIIKDNKKIPFNDKKAVLDYLESSKVIRIEKIDD</sequence>
<feature type="binding site" evidence="8">
    <location>
        <begin position="127"/>
        <end position="128"/>
    </location>
    <ligand>
        <name>UDP-N-acetyl-alpha-D-muramoyl-L-alanyl-D-glutamate</name>
        <dbReference type="ChEBI" id="CHEBI:83900"/>
    </ligand>
</feature>
<dbReference type="HAMAP" id="MF_00208">
    <property type="entry name" value="MurE"/>
    <property type="match status" value="1"/>
</dbReference>
<keyword evidence="3 8" id="KW-0132">Cell division</keyword>
<dbReference type="InterPro" id="IPR036565">
    <property type="entry name" value="Mur-like_cat_sf"/>
</dbReference>
<comment type="PTM">
    <text evidence="8">Carboxylation is probably crucial for Mg(2+) binding and, consequently, for the gamma-phosphate positioning of ATP.</text>
</comment>
<comment type="cofactor">
    <cofactor evidence="8">
        <name>Mg(2+)</name>
        <dbReference type="ChEBI" id="CHEBI:18420"/>
    </cofactor>
</comment>
<dbReference type="GO" id="GO:0000287">
    <property type="term" value="F:magnesium ion binding"/>
    <property type="evidence" value="ECO:0007669"/>
    <property type="project" value="UniProtKB-UniRule"/>
</dbReference>
<dbReference type="GO" id="GO:0005737">
    <property type="term" value="C:cytoplasm"/>
    <property type="evidence" value="ECO:0007669"/>
    <property type="project" value="UniProtKB-SubCell"/>
</dbReference>
<keyword evidence="8" id="KW-0067">ATP-binding</keyword>
<dbReference type="SUPFAM" id="SSF63418">
    <property type="entry name" value="MurE/MurF N-terminal domain"/>
    <property type="match status" value="1"/>
</dbReference>
<dbReference type="Pfam" id="PF08245">
    <property type="entry name" value="Mur_ligase_M"/>
    <property type="match status" value="1"/>
</dbReference>
<name>A0A9D1LIQ0_9FIRM</name>
<evidence type="ECO:0000259" key="12">
    <source>
        <dbReference type="Pfam" id="PF08245"/>
    </source>
</evidence>
<evidence type="ECO:0000256" key="7">
    <source>
        <dbReference type="ARBA" id="ARBA00023316"/>
    </source>
</evidence>
<feature type="binding site" evidence="8">
    <location>
        <position position="162"/>
    </location>
    <ligand>
        <name>UDP-N-acetyl-alpha-D-muramoyl-L-alanyl-D-glutamate</name>
        <dbReference type="ChEBI" id="CHEBI:83900"/>
    </ligand>
</feature>
<evidence type="ECO:0000259" key="10">
    <source>
        <dbReference type="Pfam" id="PF01225"/>
    </source>
</evidence>
<comment type="caution">
    <text evidence="8">Lacks conserved residue(s) required for the propagation of feature annotation.</text>
</comment>
<dbReference type="InterPro" id="IPR013221">
    <property type="entry name" value="Mur_ligase_cen"/>
</dbReference>
<dbReference type="SUPFAM" id="SSF53623">
    <property type="entry name" value="MurD-like peptide ligases, catalytic domain"/>
    <property type="match status" value="1"/>
</dbReference>
<feature type="domain" description="Mur ligase N-terminal catalytic" evidence="10">
    <location>
        <begin position="4"/>
        <end position="48"/>
    </location>
</feature>
<dbReference type="InterPro" id="IPR004101">
    <property type="entry name" value="Mur_ligase_C"/>
</dbReference>
<dbReference type="Gene3D" id="3.40.1390.10">
    <property type="entry name" value="MurE/MurF, N-terminal domain"/>
    <property type="match status" value="1"/>
</dbReference>
<dbReference type="Gene3D" id="3.90.190.20">
    <property type="entry name" value="Mur ligase, C-terminal domain"/>
    <property type="match status" value="1"/>
</dbReference>
<accession>A0A9D1LIQ0</accession>
<dbReference type="PANTHER" id="PTHR23135">
    <property type="entry name" value="MUR LIGASE FAMILY MEMBER"/>
    <property type="match status" value="1"/>
</dbReference>
<evidence type="ECO:0000256" key="4">
    <source>
        <dbReference type="ARBA" id="ARBA00022960"/>
    </source>
</evidence>
<evidence type="ECO:0000313" key="14">
    <source>
        <dbReference type="Proteomes" id="UP000824074"/>
    </source>
</evidence>
<dbReference type="NCBIfam" id="NF001126">
    <property type="entry name" value="PRK00139.1-4"/>
    <property type="match status" value="1"/>
</dbReference>
<evidence type="ECO:0000313" key="13">
    <source>
        <dbReference type="EMBL" id="HIU40077.1"/>
    </source>
</evidence>
<dbReference type="InterPro" id="IPR035911">
    <property type="entry name" value="MurE/MurF_N"/>
</dbReference>
<protein>
    <recommendedName>
        <fullName evidence="8">UDP-N-acetylmuramyl-tripeptide synthetase</fullName>
        <ecNumber evidence="8">6.3.2.-</ecNumber>
    </recommendedName>
    <alternativeName>
        <fullName evidence="8">UDP-MurNAc-tripeptide synthetase</fullName>
    </alternativeName>
</protein>
<reference evidence="13" key="2">
    <citation type="journal article" date="2021" name="PeerJ">
        <title>Extensive microbial diversity within the chicken gut microbiome revealed by metagenomics and culture.</title>
        <authorList>
            <person name="Gilroy R."/>
            <person name="Ravi A."/>
            <person name="Getino M."/>
            <person name="Pursley I."/>
            <person name="Horton D.L."/>
            <person name="Alikhan N.F."/>
            <person name="Baker D."/>
            <person name="Gharbi K."/>
            <person name="Hall N."/>
            <person name="Watson M."/>
            <person name="Adriaenssens E.M."/>
            <person name="Foster-Nyarko E."/>
            <person name="Jarju S."/>
            <person name="Secka A."/>
            <person name="Antonio M."/>
            <person name="Oren A."/>
            <person name="Chaudhuri R.R."/>
            <person name="La Ragione R."/>
            <person name="Hildebrand F."/>
            <person name="Pallen M.J."/>
        </authorList>
    </citation>
    <scope>NUCLEOTIDE SEQUENCE</scope>
    <source>
        <strain evidence="13">CHK193-30670</strain>
    </source>
</reference>
<evidence type="ECO:0000256" key="9">
    <source>
        <dbReference type="RuleBase" id="RU004135"/>
    </source>
</evidence>
<evidence type="ECO:0000256" key="8">
    <source>
        <dbReference type="HAMAP-Rule" id="MF_00208"/>
    </source>
</evidence>
<feature type="domain" description="Mur ligase C-terminal" evidence="11">
    <location>
        <begin position="303"/>
        <end position="427"/>
    </location>
</feature>
<dbReference type="GO" id="GO:0016881">
    <property type="term" value="F:acid-amino acid ligase activity"/>
    <property type="evidence" value="ECO:0007669"/>
    <property type="project" value="UniProtKB-UniRule"/>
</dbReference>
<dbReference type="InterPro" id="IPR005761">
    <property type="entry name" value="UDP-N-AcMur-Glu-dNH2Pim_ligase"/>
</dbReference>
<organism evidence="13 14">
    <name type="scientific">Candidatus Aphodocola excrementigallinarum</name>
    <dbReference type="NCBI Taxonomy" id="2840670"/>
    <lineage>
        <taxon>Bacteria</taxon>
        <taxon>Bacillati</taxon>
        <taxon>Bacillota</taxon>
        <taxon>Bacilli</taxon>
        <taxon>Candidatus Aphodocola</taxon>
    </lineage>
</organism>
<feature type="binding site" evidence="8">
    <location>
        <position position="154"/>
    </location>
    <ligand>
        <name>UDP-N-acetyl-alpha-D-muramoyl-L-alanyl-D-glutamate</name>
        <dbReference type="ChEBI" id="CHEBI:83900"/>
    </ligand>
</feature>
<keyword evidence="6 8" id="KW-0131">Cell cycle</keyword>
<evidence type="ECO:0000256" key="6">
    <source>
        <dbReference type="ARBA" id="ARBA00023306"/>
    </source>
</evidence>
<dbReference type="GO" id="GO:0051301">
    <property type="term" value="P:cell division"/>
    <property type="evidence" value="ECO:0007669"/>
    <property type="project" value="UniProtKB-KW"/>
</dbReference>
<proteinExistence type="inferred from homology"/>
<comment type="caution">
    <text evidence="13">The sequence shown here is derived from an EMBL/GenBank/DDBJ whole genome shotgun (WGS) entry which is preliminary data.</text>
</comment>
<evidence type="ECO:0000256" key="2">
    <source>
        <dbReference type="ARBA" id="ARBA00005898"/>
    </source>
</evidence>
<evidence type="ECO:0000259" key="11">
    <source>
        <dbReference type="Pfam" id="PF02875"/>
    </source>
</evidence>
<comment type="similarity">
    <text evidence="2 8">Belongs to the MurCDEF family. MurE subfamily.</text>
</comment>
<dbReference type="GO" id="GO:0071555">
    <property type="term" value="P:cell wall organization"/>
    <property type="evidence" value="ECO:0007669"/>
    <property type="project" value="UniProtKB-KW"/>
</dbReference>
<dbReference type="InterPro" id="IPR000713">
    <property type="entry name" value="Mur_ligase_N"/>
</dbReference>
<dbReference type="GO" id="GO:0009252">
    <property type="term" value="P:peptidoglycan biosynthetic process"/>
    <property type="evidence" value="ECO:0007669"/>
    <property type="project" value="UniProtKB-UniRule"/>
</dbReference>
<keyword evidence="8" id="KW-0460">Magnesium</keyword>
<keyword evidence="5 8" id="KW-0573">Peptidoglycan synthesis</keyword>
<dbReference type="Gene3D" id="3.40.1190.10">
    <property type="entry name" value="Mur-like, catalytic domain"/>
    <property type="match status" value="1"/>
</dbReference>
<evidence type="ECO:0000256" key="1">
    <source>
        <dbReference type="ARBA" id="ARBA00004752"/>
    </source>
</evidence>
<comment type="function">
    <text evidence="8">Catalyzes the addition of an amino acid to the nucleotide precursor UDP-N-acetylmuramoyl-L-alanyl-D-glutamate (UMAG) in the biosynthesis of bacterial cell-wall peptidoglycan.</text>
</comment>
<keyword evidence="7 8" id="KW-0961">Cell wall biogenesis/degradation</keyword>
<dbReference type="GO" id="GO:0008360">
    <property type="term" value="P:regulation of cell shape"/>
    <property type="evidence" value="ECO:0007669"/>
    <property type="project" value="UniProtKB-KW"/>
</dbReference>
<dbReference type="Proteomes" id="UP000824074">
    <property type="component" value="Unassembled WGS sequence"/>
</dbReference>
<dbReference type="PANTHER" id="PTHR23135:SF4">
    <property type="entry name" value="UDP-N-ACETYLMURAMOYL-L-ALANYL-D-GLUTAMATE--2,6-DIAMINOPIMELATE LIGASE MURE HOMOLOG, CHLOROPLASTIC"/>
    <property type="match status" value="1"/>
</dbReference>
<dbReference type="Pfam" id="PF01225">
    <property type="entry name" value="Mur_ligase"/>
    <property type="match status" value="1"/>
</dbReference>
<comment type="pathway">
    <text evidence="1 8 9">Cell wall biogenesis; peptidoglycan biosynthesis.</text>
</comment>
<dbReference type="AlphaFoldDB" id="A0A9D1LIQ0"/>
<reference evidence="13" key="1">
    <citation type="submission" date="2020-10" db="EMBL/GenBank/DDBJ databases">
        <authorList>
            <person name="Gilroy R."/>
        </authorList>
    </citation>
    <scope>NUCLEOTIDE SEQUENCE</scope>
    <source>
        <strain evidence="13">CHK193-30670</strain>
    </source>
</reference>